<name>A0ABV9KS66_9BACT</name>
<gene>
    <name evidence="2" type="ORF">ACFO6W_04370</name>
</gene>
<keyword evidence="3" id="KW-1185">Reference proteome</keyword>
<evidence type="ECO:0000256" key="1">
    <source>
        <dbReference type="SAM" id="SignalP"/>
    </source>
</evidence>
<proteinExistence type="predicted"/>
<feature type="signal peptide" evidence="1">
    <location>
        <begin position="1"/>
        <end position="21"/>
    </location>
</feature>
<dbReference type="RefSeq" id="WP_379994146.1">
    <property type="nucleotide sequence ID" value="NZ_JBHSGN010000036.1"/>
</dbReference>
<sequence length="411" mass="46271">MKNLFKLLALVALFIFCNCSGNDPWVEPEVGTPEVPIKPTEPKIDTIITSRGTFVKVNSGTSNSNKSGYQLSLYKKVIVYDTTYVTKTKSLKAGELITKLDLKKIVLAVEVNGKMYEFEAQLTIETQNKYGEGPFAADQYFHTKTVDEWMNELLQQPFSSSFQTTSENLVNFSYYQDMFVEAAPKYVEIHLRGSKQFTPSEIFSYNFPSNYDTKYYSDYHVGNLMFHNTIWTSNSEIPAYGTSTKVEDNSEYKVNISIKTITDIVGFDYSSYQYCKTNNLIGGTGYDHMITNYKLTLDQSKAYPVVTVTKNGAVWFEGIVHGVLENNLNSIYGGGPANHLAAINFKTGNEIEYLNIFDTVGDVGESGRVATPMNFQRFNEIAGQVNVDGMSVINYKYVYCNESETNQIGNN</sequence>
<accession>A0ABV9KS66</accession>
<feature type="chain" id="PRO_5046202717" description="DUF4595 domain-containing protein" evidence="1">
    <location>
        <begin position="22"/>
        <end position="411"/>
    </location>
</feature>
<keyword evidence="1" id="KW-0732">Signal</keyword>
<reference evidence="3" key="1">
    <citation type="journal article" date="2019" name="Int. J. Syst. Evol. Microbiol.">
        <title>The Global Catalogue of Microorganisms (GCM) 10K type strain sequencing project: providing services to taxonomists for standard genome sequencing and annotation.</title>
        <authorList>
            <consortium name="The Broad Institute Genomics Platform"/>
            <consortium name="The Broad Institute Genome Sequencing Center for Infectious Disease"/>
            <person name="Wu L."/>
            <person name="Ma J."/>
        </authorList>
    </citation>
    <scope>NUCLEOTIDE SEQUENCE [LARGE SCALE GENOMIC DNA]</scope>
    <source>
        <strain evidence="3">CCUG 66188</strain>
    </source>
</reference>
<organism evidence="2 3">
    <name type="scientific">Dysgonomonas termitidis</name>
    <dbReference type="NCBI Taxonomy" id="1516126"/>
    <lineage>
        <taxon>Bacteria</taxon>
        <taxon>Pseudomonadati</taxon>
        <taxon>Bacteroidota</taxon>
        <taxon>Bacteroidia</taxon>
        <taxon>Bacteroidales</taxon>
        <taxon>Dysgonomonadaceae</taxon>
        <taxon>Dysgonomonas</taxon>
    </lineage>
</organism>
<evidence type="ECO:0000313" key="2">
    <source>
        <dbReference type="EMBL" id="MFC4672922.1"/>
    </source>
</evidence>
<comment type="caution">
    <text evidence="2">The sequence shown here is derived from an EMBL/GenBank/DDBJ whole genome shotgun (WGS) entry which is preliminary data.</text>
</comment>
<dbReference type="EMBL" id="JBHSGN010000036">
    <property type="protein sequence ID" value="MFC4672922.1"/>
    <property type="molecule type" value="Genomic_DNA"/>
</dbReference>
<evidence type="ECO:0008006" key="4">
    <source>
        <dbReference type="Google" id="ProtNLM"/>
    </source>
</evidence>
<protein>
    <recommendedName>
        <fullName evidence="4">DUF4595 domain-containing protein</fullName>
    </recommendedName>
</protein>
<dbReference type="Proteomes" id="UP001596023">
    <property type="component" value="Unassembled WGS sequence"/>
</dbReference>
<evidence type="ECO:0000313" key="3">
    <source>
        <dbReference type="Proteomes" id="UP001596023"/>
    </source>
</evidence>